<dbReference type="InterPro" id="IPR015943">
    <property type="entry name" value="WD40/YVTN_repeat-like_dom_sf"/>
</dbReference>
<feature type="compositionally biased region" description="Basic residues" evidence="1">
    <location>
        <begin position="423"/>
        <end position="432"/>
    </location>
</feature>
<comment type="caution">
    <text evidence="2">The sequence shown here is derived from an EMBL/GenBank/DDBJ whole genome shotgun (WGS) entry which is preliminary data.</text>
</comment>
<reference evidence="2 3" key="1">
    <citation type="submission" date="2019-07" db="EMBL/GenBank/DDBJ databases">
        <title>R&amp;d 2014.</title>
        <authorList>
            <person name="Klenk H.-P."/>
        </authorList>
    </citation>
    <scope>NUCLEOTIDE SEQUENCE [LARGE SCALE GENOMIC DNA]</scope>
    <source>
        <strain evidence="2 3">DSM 43912</strain>
    </source>
</reference>
<feature type="compositionally biased region" description="Low complexity" evidence="1">
    <location>
        <begin position="470"/>
        <end position="492"/>
    </location>
</feature>
<feature type="compositionally biased region" description="Basic residues" evidence="1">
    <location>
        <begin position="397"/>
        <end position="414"/>
    </location>
</feature>
<dbReference type="InterPro" id="IPR011045">
    <property type="entry name" value="N2O_reductase_N"/>
</dbReference>
<evidence type="ECO:0000313" key="2">
    <source>
        <dbReference type="EMBL" id="TWJ26653.1"/>
    </source>
</evidence>
<dbReference type="InterPro" id="IPR011047">
    <property type="entry name" value="Quinoprotein_ADH-like_sf"/>
</dbReference>
<dbReference type="AlphaFoldDB" id="A0A562W8N7"/>
<evidence type="ECO:0000256" key="1">
    <source>
        <dbReference type="SAM" id="MobiDB-lite"/>
    </source>
</evidence>
<dbReference type="EMBL" id="VLLP01000001">
    <property type="protein sequence ID" value="TWJ26653.1"/>
    <property type="molecule type" value="Genomic_DNA"/>
</dbReference>
<feature type="region of interest" description="Disordered" evidence="1">
    <location>
        <begin position="361"/>
        <end position="516"/>
    </location>
</feature>
<dbReference type="SUPFAM" id="SSF50998">
    <property type="entry name" value="Quinoprotein alcohol dehydrogenase-like"/>
    <property type="match status" value="1"/>
</dbReference>
<dbReference type="Proteomes" id="UP000319728">
    <property type="component" value="Unassembled WGS sequence"/>
</dbReference>
<accession>A0A562W8N7</accession>
<proteinExistence type="predicted"/>
<sequence>MRLTWLRGPTRPASRAGAALLTVVSLAGALAAATGIGYTASRPLLDDGSAYLGKGHEVAHVNGETRKADAETAMRLATGKEQLQTVRLPDGRIVTVNKATGKVSYLDAATLTPDAEPDDRPDSRGKIEPVPTDSDGYLVDREQDTVGKITVPGKPAPEPVRVEGGIKAAVPCADSVWVVTEKHEVIEVVDGREVRRVRLGAPLLGITVADSHPVAVTEDGTAYLVDGEEPRSVGRLGVSGPAVRLGAWTGAGRQILAVDPKSHRLAVLDPRNGRGFTVALEAGEHAELAAPVMLGRFAYVPDYSGPRLWKIDLTRGRVAGEPMDVPGQRGYFELKVTGKRVWANNQYDRRVLVVTADGRKDYADKGAGPELTDTEGPTGPPKEGPGTGTKNPPPDRPRHRRDHHRGHRRVRAVRRCPSPRSRGERRTRRRATGSRSWDCAAGRWRWARTSRGSTPATCWRRARRRDGGSRCRAGSWSGTSVRSGRRASSAPPTRRPAGRSRPSSSRAPGRRRPTLP</sequence>
<gene>
    <name evidence="2" type="ORF">JD81_00115</name>
</gene>
<dbReference type="Gene3D" id="2.130.10.10">
    <property type="entry name" value="YVTN repeat-like/Quinoprotein amine dehydrogenase"/>
    <property type="match status" value="1"/>
</dbReference>
<evidence type="ECO:0000313" key="3">
    <source>
        <dbReference type="Proteomes" id="UP000319728"/>
    </source>
</evidence>
<feature type="region of interest" description="Disordered" evidence="1">
    <location>
        <begin position="108"/>
        <end position="140"/>
    </location>
</feature>
<protein>
    <submittedName>
        <fullName evidence="2">Uncharacterized protein</fullName>
    </submittedName>
</protein>
<dbReference type="SUPFAM" id="SSF50974">
    <property type="entry name" value="Nitrous oxide reductase, N-terminal domain"/>
    <property type="match status" value="1"/>
</dbReference>
<feature type="compositionally biased region" description="Basic and acidic residues" evidence="1">
    <location>
        <begin position="118"/>
        <end position="127"/>
    </location>
</feature>
<organism evidence="2 3">
    <name type="scientific">Micromonospora sagamiensis</name>
    <dbReference type="NCBI Taxonomy" id="47875"/>
    <lineage>
        <taxon>Bacteria</taxon>
        <taxon>Bacillati</taxon>
        <taxon>Actinomycetota</taxon>
        <taxon>Actinomycetes</taxon>
        <taxon>Micromonosporales</taxon>
        <taxon>Micromonosporaceae</taxon>
        <taxon>Micromonospora</taxon>
    </lineage>
</organism>
<keyword evidence="3" id="KW-1185">Reference proteome</keyword>
<name>A0A562W8N7_9ACTN</name>